<dbReference type="AlphaFoldDB" id="A0A022VQ26"/>
<feature type="transmembrane region" description="Helical" evidence="2">
    <location>
        <begin position="12"/>
        <end position="29"/>
    </location>
</feature>
<evidence type="ECO:0000256" key="1">
    <source>
        <dbReference type="SAM" id="MobiDB-lite"/>
    </source>
</evidence>
<protein>
    <recommendedName>
        <fullName evidence="4">Calcofluor white hypersensitive protein</fullName>
    </recommendedName>
</protein>
<evidence type="ECO:0008006" key="4">
    <source>
        <dbReference type="Google" id="ProtNLM"/>
    </source>
</evidence>
<keyword evidence="2" id="KW-1133">Transmembrane helix</keyword>
<reference evidence="3" key="1">
    <citation type="submission" date="2014-02" db="EMBL/GenBank/DDBJ databases">
        <title>The Genome Sequence of Trichophyton rubrum (morphotype fischeri) CBS 288.86.</title>
        <authorList>
            <consortium name="The Broad Institute Genomics Platform"/>
            <person name="Cuomo C.A."/>
            <person name="White T.C."/>
            <person name="Graser Y."/>
            <person name="Martinez-Rossi N."/>
            <person name="Heitman J."/>
            <person name="Young S.K."/>
            <person name="Zeng Q."/>
            <person name="Gargeya S."/>
            <person name="Abouelleil A."/>
            <person name="Alvarado L."/>
            <person name="Chapman S.B."/>
            <person name="Gainer-Dewar J."/>
            <person name="Goldberg J."/>
            <person name="Griggs A."/>
            <person name="Gujja S."/>
            <person name="Hansen M."/>
            <person name="Howarth C."/>
            <person name="Imamovic A."/>
            <person name="Larimer J."/>
            <person name="Martinez D."/>
            <person name="Murphy C."/>
            <person name="Pearson M.D."/>
            <person name="Persinoti G."/>
            <person name="Poon T."/>
            <person name="Priest M."/>
            <person name="Roberts A.D."/>
            <person name="Saif S."/>
            <person name="Shea T.D."/>
            <person name="Sykes S.N."/>
            <person name="Wortman J."/>
            <person name="Nusbaum C."/>
            <person name="Birren B."/>
        </authorList>
    </citation>
    <scope>NUCLEOTIDE SEQUENCE [LARGE SCALE GENOMIC DNA]</scope>
    <source>
        <strain evidence="3">CBS 288.86</strain>
    </source>
</reference>
<feature type="region of interest" description="Disordered" evidence="1">
    <location>
        <begin position="87"/>
        <end position="109"/>
    </location>
</feature>
<accession>A0A022VQ26</accession>
<organism evidence="3">
    <name type="scientific">Trichophyton rubrum CBS 288.86</name>
    <dbReference type="NCBI Taxonomy" id="1215330"/>
    <lineage>
        <taxon>Eukaryota</taxon>
        <taxon>Fungi</taxon>
        <taxon>Dikarya</taxon>
        <taxon>Ascomycota</taxon>
        <taxon>Pezizomycotina</taxon>
        <taxon>Eurotiomycetes</taxon>
        <taxon>Eurotiomycetidae</taxon>
        <taxon>Onygenales</taxon>
        <taxon>Arthrodermataceae</taxon>
        <taxon>Trichophyton</taxon>
    </lineage>
</organism>
<dbReference type="Gene3D" id="1.20.120.20">
    <property type="entry name" value="Apolipoprotein"/>
    <property type="match status" value="1"/>
</dbReference>
<keyword evidence="2" id="KW-0812">Transmembrane</keyword>
<name>A0A022VQ26_TRIRU</name>
<proteinExistence type="predicted"/>
<feature type="region of interest" description="Disordered" evidence="1">
    <location>
        <begin position="43"/>
        <end position="72"/>
    </location>
</feature>
<dbReference type="OrthoDB" id="5355126at2759"/>
<dbReference type="Proteomes" id="UP000023758">
    <property type="component" value="Unassembled WGS sequence"/>
</dbReference>
<gene>
    <name evidence="3" type="ORF">H103_08384</name>
</gene>
<evidence type="ECO:0000256" key="2">
    <source>
        <dbReference type="SAM" id="Phobius"/>
    </source>
</evidence>
<keyword evidence="2" id="KW-0472">Membrane</keyword>
<sequence>MDRPPNVPKSRMPLWLGLAALGAGGYYLYSAGGDPKRATRKFESDASRALHGNKPTASTGAERTAAQAGAKLDDAYDSVRGTARKIDEGAVERAKQGMNKIDKASHETAKGITSKLEEFDKSVEEKAAEAKSGLSSWLGGSKK</sequence>
<dbReference type="EMBL" id="KK207939">
    <property type="protein sequence ID" value="EZF47868.1"/>
    <property type="molecule type" value="Genomic_DNA"/>
</dbReference>
<dbReference type="HOGENOM" id="CLU_129945_0_0_1"/>
<evidence type="ECO:0000313" key="3">
    <source>
        <dbReference type="EMBL" id="EZF47868.1"/>
    </source>
</evidence>